<dbReference type="EMBL" id="HACA01024425">
    <property type="protein sequence ID" value="CDW41786.1"/>
    <property type="molecule type" value="Transcribed_RNA"/>
</dbReference>
<sequence>MLRDLEPSKQDFCLTLWLSSPLTGGSLIVEIHFNINPPNSDFQSRRSSLQNTSVASRFLMESSYTDEFLYRF</sequence>
<dbReference type="AlphaFoldDB" id="A0A0K2UVR1"/>
<evidence type="ECO:0000313" key="1">
    <source>
        <dbReference type="EMBL" id="CDW41786.1"/>
    </source>
</evidence>
<name>A0A0K2UVR1_LEPSM</name>
<organism evidence="1">
    <name type="scientific">Lepeophtheirus salmonis</name>
    <name type="common">Salmon louse</name>
    <name type="synonym">Caligus salmonis</name>
    <dbReference type="NCBI Taxonomy" id="72036"/>
    <lineage>
        <taxon>Eukaryota</taxon>
        <taxon>Metazoa</taxon>
        <taxon>Ecdysozoa</taxon>
        <taxon>Arthropoda</taxon>
        <taxon>Crustacea</taxon>
        <taxon>Multicrustacea</taxon>
        <taxon>Hexanauplia</taxon>
        <taxon>Copepoda</taxon>
        <taxon>Siphonostomatoida</taxon>
        <taxon>Caligidae</taxon>
        <taxon>Lepeophtheirus</taxon>
    </lineage>
</organism>
<reference evidence="1" key="1">
    <citation type="submission" date="2014-05" db="EMBL/GenBank/DDBJ databases">
        <authorList>
            <person name="Chronopoulou M."/>
        </authorList>
    </citation>
    <scope>NUCLEOTIDE SEQUENCE</scope>
    <source>
        <tissue evidence="1">Whole organism</tissue>
    </source>
</reference>
<accession>A0A0K2UVR1</accession>
<proteinExistence type="predicted"/>
<protein>
    <submittedName>
        <fullName evidence="1">Uncharacterized protein</fullName>
    </submittedName>
</protein>